<dbReference type="GO" id="GO:0005829">
    <property type="term" value="C:cytosol"/>
    <property type="evidence" value="ECO:0007669"/>
    <property type="project" value="TreeGrafter"/>
</dbReference>
<dbReference type="PANTHER" id="PTHR24113">
    <property type="entry name" value="RAN GTPASE-ACTIVATING PROTEIN 1"/>
    <property type="match status" value="1"/>
</dbReference>
<evidence type="ECO:0000313" key="6">
    <source>
        <dbReference type="Proteomes" id="UP000054279"/>
    </source>
</evidence>
<feature type="compositionally biased region" description="Basic and acidic residues" evidence="4">
    <location>
        <begin position="13"/>
        <end position="27"/>
    </location>
</feature>
<dbReference type="Pfam" id="PF13516">
    <property type="entry name" value="LRR_6"/>
    <property type="match status" value="1"/>
</dbReference>
<feature type="region of interest" description="Disordered" evidence="4">
    <location>
        <begin position="339"/>
        <end position="371"/>
    </location>
</feature>
<dbReference type="EMBL" id="KN837501">
    <property type="protein sequence ID" value="KIJ24330.1"/>
    <property type="molecule type" value="Genomic_DNA"/>
</dbReference>
<dbReference type="Gene3D" id="3.80.10.10">
    <property type="entry name" value="Ribonuclease Inhibitor"/>
    <property type="match status" value="2"/>
</dbReference>
<keyword evidence="3" id="KW-0677">Repeat</keyword>
<dbReference type="PANTHER" id="PTHR24113:SF12">
    <property type="entry name" value="RAN GTPASE-ACTIVATING PROTEIN 1"/>
    <property type="match status" value="1"/>
</dbReference>
<evidence type="ECO:0000256" key="4">
    <source>
        <dbReference type="SAM" id="MobiDB-lite"/>
    </source>
</evidence>
<dbReference type="InterPro" id="IPR027038">
    <property type="entry name" value="RanGap"/>
</dbReference>
<evidence type="ECO:0000256" key="1">
    <source>
        <dbReference type="ARBA" id="ARBA00022468"/>
    </source>
</evidence>
<dbReference type="GO" id="GO:0006913">
    <property type="term" value="P:nucleocytoplasmic transport"/>
    <property type="evidence" value="ECO:0007669"/>
    <property type="project" value="TreeGrafter"/>
</dbReference>
<evidence type="ECO:0000256" key="3">
    <source>
        <dbReference type="ARBA" id="ARBA00022737"/>
    </source>
</evidence>
<gene>
    <name evidence="5" type="ORF">M422DRAFT_274922</name>
</gene>
<feature type="region of interest" description="Disordered" evidence="4">
    <location>
        <begin position="63"/>
        <end position="100"/>
    </location>
</feature>
<feature type="compositionally biased region" description="Low complexity" evidence="4">
    <location>
        <begin position="64"/>
        <end position="82"/>
    </location>
</feature>
<dbReference type="Proteomes" id="UP000054279">
    <property type="component" value="Unassembled WGS sequence"/>
</dbReference>
<dbReference type="GO" id="GO:0005096">
    <property type="term" value="F:GTPase activator activity"/>
    <property type="evidence" value="ECO:0007669"/>
    <property type="project" value="UniProtKB-KW"/>
</dbReference>
<keyword evidence="6" id="KW-1185">Reference proteome</keyword>
<dbReference type="GO" id="GO:0031267">
    <property type="term" value="F:small GTPase binding"/>
    <property type="evidence" value="ECO:0007669"/>
    <property type="project" value="TreeGrafter"/>
</dbReference>
<accession>A0A0C9UGJ6</accession>
<reference evidence="5 6" key="1">
    <citation type="submission" date="2014-06" db="EMBL/GenBank/DDBJ databases">
        <title>Evolutionary Origins and Diversification of the Mycorrhizal Mutualists.</title>
        <authorList>
            <consortium name="DOE Joint Genome Institute"/>
            <consortium name="Mycorrhizal Genomics Consortium"/>
            <person name="Kohler A."/>
            <person name="Kuo A."/>
            <person name="Nagy L.G."/>
            <person name="Floudas D."/>
            <person name="Copeland A."/>
            <person name="Barry K.W."/>
            <person name="Cichocki N."/>
            <person name="Veneault-Fourrey C."/>
            <person name="LaButti K."/>
            <person name="Lindquist E.A."/>
            <person name="Lipzen A."/>
            <person name="Lundell T."/>
            <person name="Morin E."/>
            <person name="Murat C."/>
            <person name="Riley R."/>
            <person name="Ohm R."/>
            <person name="Sun H."/>
            <person name="Tunlid A."/>
            <person name="Henrissat B."/>
            <person name="Grigoriev I.V."/>
            <person name="Hibbett D.S."/>
            <person name="Martin F."/>
        </authorList>
    </citation>
    <scope>NUCLEOTIDE SEQUENCE [LARGE SCALE GENOMIC DNA]</scope>
    <source>
        <strain evidence="5 6">SS14</strain>
    </source>
</reference>
<dbReference type="InterPro" id="IPR001611">
    <property type="entry name" value="Leu-rich_rpt"/>
</dbReference>
<name>A0A0C9UGJ6_SPHS4</name>
<dbReference type="HOGENOM" id="CLU_635488_0_0_1"/>
<dbReference type="SUPFAM" id="SSF52047">
    <property type="entry name" value="RNI-like"/>
    <property type="match status" value="1"/>
</dbReference>
<feature type="compositionally biased region" description="Low complexity" evidence="4">
    <location>
        <begin position="349"/>
        <end position="362"/>
    </location>
</feature>
<dbReference type="AlphaFoldDB" id="A0A0C9UGJ6"/>
<evidence type="ECO:0000313" key="5">
    <source>
        <dbReference type="EMBL" id="KIJ24330.1"/>
    </source>
</evidence>
<dbReference type="OrthoDB" id="120976at2759"/>
<feature type="region of interest" description="Disordered" evidence="4">
    <location>
        <begin position="1"/>
        <end position="30"/>
    </location>
</feature>
<dbReference type="GO" id="GO:0005634">
    <property type="term" value="C:nucleus"/>
    <property type="evidence" value="ECO:0007669"/>
    <property type="project" value="TreeGrafter"/>
</dbReference>
<proteinExistence type="predicted"/>
<evidence type="ECO:0000256" key="2">
    <source>
        <dbReference type="ARBA" id="ARBA00022614"/>
    </source>
</evidence>
<dbReference type="GO" id="GO:0048471">
    <property type="term" value="C:perinuclear region of cytoplasm"/>
    <property type="evidence" value="ECO:0007669"/>
    <property type="project" value="TreeGrafter"/>
</dbReference>
<keyword evidence="1" id="KW-0343">GTPase activation</keyword>
<feature type="non-terminal residue" evidence="5">
    <location>
        <position position="432"/>
    </location>
</feature>
<keyword evidence="2" id="KW-0433">Leucine-rich repeat</keyword>
<dbReference type="InterPro" id="IPR032675">
    <property type="entry name" value="LRR_dom_sf"/>
</dbReference>
<protein>
    <submittedName>
        <fullName evidence="5">Unplaced genomic scaffold SPHSTscaffold_426, whole genome shotgun sequence</fullName>
    </submittedName>
</protein>
<sequence>MHWNIKGIQDSRVNQERRAHRGEVEQRKNRKTLFRFGDQGPEIQAPPLPLAVAEHIVVTRQAMSSSVPTSPTSPTSPSPSSSAVPIIRPGKSILKKPPPPQRGFFSLSTLSKLLPPGTGSNNAGGASTDADDAVLKRAHFILPQMSTIYPISSANPPHTPNIKEEKRNIELKEAERRRRIVRSNSTGPLDKEEDDWWGMDKVETFYTECCASREEAALPAVLKALRHAGTTSPRSLDLSGVQLTTDSVSALSDILTIEWGLRKLVLRECDLIDKTLKPILHSLLITNTLLFLSIASNRNMKTPAFKLIGLYISKSHTIQYLDVSQNALEKKSVEYIVSSLGSAPPQNPGSPTSPTSPRTEQPLHLPGGAQPPSSLLSLRMDDCSLRPASLEILAHAVRTSPLRNISLRHNRINATGAVALALMIKDYPDSVP</sequence>
<organism evidence="5 6">
    <name type="scientific">Sphaerobolus stellatus (strain SS14)</name>
    <dbReference type="NCBI Taxonomy" id="990650"/>
    <lineage>
        <taxon>Eukaryota</taxon>
        <taxon>Fungi</taxon>
        <taxon>Dikarya</taxon>
        <taxon>Basidiomycota</taxon>
        <taxon>Agaricomycotina</taxon>
        <taxon>Agaricomycetes</taxon>
        <taxon>Phallomycetidae</taxon>
        <taxon>Geastrales</taxon>
        <taxon>Sphaerobolaceae</taxon>
        <taxon>Sphaerobolus</taxon>
    </lineage>
</organism>